<keyword evidence="1" id="KW-0378">Hydrolase</keyword>
<dbReference type="AlphaFoldDB" id="A0A1Z3HMA0"/>
<reference evidence="1 2" key="1">
    <citation type="journal article" date="2016" name="Biochim. Biophys. Acta">
        <title>Characterization of red-shifted phycobilisomes isolated from the chlorophyll f-containing cyanobacterium Halomicronema hongdechloris.</title>
        <authorList>
            <person name="Li Y."/>
            <person name="Lin Y."/>
            <person name="Garvey C.J."/>
            <person name="Birch D."/>
            <person name="Corkery R.W."/>
            <person name="Loughlin P.C."/>
            <person name="Scheer H."/>
            <person name="Willows R.D."/>
            <person name="Chen M."/>
        </authorList>
    </citation>
    <scope>NUCLEOTIDE SEQUENCE [LARGE SCALE GENOMIC DNA]</scope>
    <source>
        <strain evidence="1 2">C2206</strain>
    </source>
</reference>
<organism evidence="1 2">
    <name type="scientific">Halomicronema hongdechloris C2206</name>
    <dbReference type="NCBI Taxonomy" id="1641165"/>
    <lineage>
        <taxon>Bacteria</taxon>
        <taxon>Bacillati</taxon>
        <taxon>Cyanobacteriota</taxon>
        <taxon>Cyanophyceae</taxon>
        <taxon>Nodosilineales</taxon>
        <taxon>Nodosilineaceae</taxon>
        <taxon>Halomicronema</taxon>
    </lineage>
</organism>
<name>A0A1Z3HMA0_9CYAN</name>
<dbReference type="InterPro" id="IPR036412">
    <property type="entry name" value="HAD-like_sf"/>
</dbReference>
<proteinExistence type="predicted"/>
<evidence type="ECO:0000313" key="1">
    <source>
        <dbReference type="EMBL" id="ASC71386.1"/>
    </source>
</evidence>
<dbReference type="InterPro" id="IPR044999">
    <property type="entry name" value="CbbY-like"/>
</dbReference>
<sequence length="89" mass="9307">MALLEATLGPESPAWFEVIAAGDMVSAKKPAPDIYQLVLDKLALPPPACLAIEDSQQGLMAATAAGLTTLVTPSTTTPATSPCRRLGWW</sequence>
<dbReference type="EMBL" id="CP021983">
    <property type="protein sequence ID" value="ASC71386.1"/>
    <property type="molecule type" value="Genomic_DNA"/>
</dbReference>
<dbReference type="GO" id="GO:0016787">
    <property type="term" value="F:hydrolase activity"/>
    <property type="evidence" value="ECO:0007669"/>
    <property type="project" value="UniProtKB-KW"/>
</dbReference>
<dbReference type="PANTHER" id="PTHR42896">
    <property type="entry name" value="XYLULOSE-1,5-BISPHOSPHATE (XUBP) PHOSPHATASE"/>
    <property type="match status" value="1"/>
</dbReference>
<dbReference type="InterPro" id="IPR041492">
    <property type="entry name" value="HAD_2"/>
</dbReference>
<evidence type="ECO:0000313" key="2">
    <source>
        <dbReference type="Proteomes" id="UP000191901"/>
    </source>
</evidence>
<dbReference type="InterPro" id="IPR023214">
    <property type="entry name" value="HAD_sf"/>
</dbReference>
<dbReference type="Proteomes" id="UP000191901">
    <property type="component" value="Chromosome"/>
</dbReference>
<dbReference type="PANTHER" id="PTHR42896:SF2">
    <property type="entry name" value="CBBY-LIKE PROTEIN"/>
    <property type="match status" value="1"/>
</dbReference>
<dbReference type="Gene3D" id="3.40.50.1000">
    <property type="entry name" value="HAD superfamily/HAD-like"/>
    <property type="match status" value="1"/>
</dbReference>
<dbReference type="InterPro" id="IPR006439">
    <property type="entry name" value="HAD-SF_hydro_IA"/>
</dbReference>
<dbReference type="NCBIfam" id="TIGR01509">
    <property type="entry name" value="HAD-SF-IA-v3"/>
    <property type="match status" value="1"/>
</dbReference>
<dbReference type="SUPFAM" id="SSF56784">
    <property type="entry name" value="HAD-like"/>
    <property type="match status" value="1"/>
</dbReference>
<gene>
    <name evidence="1" type="ORF">XM38_023380</name>
</gene>
<keyword evidence="2" id="KW-1185">Reference proteome</keyword>
<protein>
    <submittedName>
        <fullName evidence="1">Phosphorylated carbohydrates phosphatase</fullName>
        <ecNumber evidence="1">3.1.3.-</ecNumber>
    </submittedName>
</protein>
<accession>A0A1Z3HMA0</accession>
<dbReference type="EC" id="3.1.3.-" evidence="1"/>
<dbReference type="Pfam" id="PF13419">
    <property type="entry name" value="HAD_2"/>
    <property type="match status" value="1"/>
</dbReference>
<dbReference type="KEGG" id="hhg:XM38_023380"/>